<dbReference type="SUPFAM" id="SSF53182">
    <property type="entry name" value="Pyrrolidone carboxyl peptidase (pyroglutamate aminopeptidase)"/>
    <property type="match status" value="1"/>
</dbReference>
<evidence type="ECO:0000256" key="1">
    <source>
        <dbReference type="ARBA" id="ARBA00006641"/>
    </source>
</evidence>
<evidence type="ECO:0000256" key="2">
    <source>
        <dbReference type="ARBA" id="ARBA00022490"/>
    </source>
</evidence>
<proteinExistence type="inferred from homology"/>
<keyword evidence="7" id="KW-1185">Reference proteome</keyword>
<dbReference type="InParanoid" id="A0A674NSX7"/>
<evidence type="ECO:0000256" key="5">
    <source>
        <dbReference type="ARBA" id="ARBA00022807"/>
    </source>
</evidence>
<dbReference type="Gene3D" id="3.40.630.20">
    <property type="entry name" value="Peptidase C15, pyroglutamyl peptidase I-like"/>
    <property type="match status" value="1"/>
</dbReference>
<organism evidence="6 7">
    <name type="scientific">Takifugu rubripes</name>
    <name type="common">Japanese pufferfish</name>
    <name type="synonym">Fugu rubripes</name>
    <dbReference type="NCBI Taxonomy" id="31033"/>
    <lineage>
        <taxon>Eukaryota</taxon>
        <taxon>Metazoa</taxon>
        <taxon>Chordata</taxon>
        <taxon>Craniata</taxon>
        <taxon>Vertebrata</taxon>
        <taxon>Euteleostomi</taxon>
        <taxon>Actinopterygii</taxon>
        <taxon>Neopterygii</taxon>
        <taxon>Teleostei</taxon>
        <taxon>Neoteleostei</taxon>
        <taxon>Acanthomorphata</taxon>
        <taxon>Eupercaria</taxon>
        <taxon>Tetraodontiformes</taxon>
        <taxon>Tetradontoidea</taxon>
        <taxon>Tetraodontidae</taxon>
        <taxon>Takifugu</taxon>
    </lineage>
</organism>
<dbReference type="Proteomes" id="UP000005226">
    <property type="component" value="Chromosome 9"/>
</dbReference>
<evidence type="ECO:0000256" key="3">
    <source>
        <dbReference type="ARBA" id="ARBA00022670"/>
    </source>
</evidence>
<reference evidence="6" key="3">
    <citation type="submission" date="2025-09" db="UniProtKB">
        <authorList>
            <consortium name="Ensembl"/>
        </authorList>
    </citation>
    <scope>IDENTIFICATION</scope>
</reference>
<dbReference type="Ensembl" id="ENSTRUT00000089351.1">
    <property type="protein sequence ID" value="ENSTRUP00000076100.1"/>
    <property type="gene ID" value="ENSTRUG00000022306.2"/>
</dbReference>
<dbReference type="PANTHER" id="PTHR23402:SF1">
    <property type="entry name" value="PYROGLUTAMYL-PEPTIDASE I"/>
    <property type="match status" value="1"/>
</dbReference>
<dbReference type="PANTHER" id="PTHR23402">
    <property type="entry name" value="PROTEASE FAMILY C15 PYROGLUTAMYL-PEPTIDASE I-RELATED"/>
    <property type="match status" value="1"/>
</dbReference>
<protein>
    <submittedName>
        <fullName evidence="6">Pyroglutamyl-peptidase I like</fullName>
    </submittedName>
</protein>
<dbReference type="AlphaFoldDB" id="A0A674NSX7"/>
<keyword evidence="5" id="KW-0788">Thiol protease</keyword>
<keyword evidence="3" id="KW-0645">Protease</keyword>
<dbReference type="GO" id="GO:0005829">
    <property type="term" value="C:cytosol"/>
    <property type="evidence" value="ECO:0007669"/>
    <property type="project" value="InterPro"/>
</dbReference>
<keyword evidence="4" id="KW-0378">Hydrolase</keyword>
<comment type="similarity">
    <text evidence="1">Belongs to the peptidase C15 family.</text>
</comment>
<sequence>MRGGISLFDFAMSGCEIVVVTGFGPFRQFFVNLSWEAAQGLQLVGLGDPTVIYVKELPVSYVKAQQIIAEIWRSLRPKFVLHLGVATGSTGIILEQTGKNLGYRDRDVRGFCPESHSCVEGGPEKLDSLINMRTVCKELNQAGVDVHYSRDAGRYRGHPCCIQRHWRKYKNRVCVCVCVCSSSGICVILLITARSITVRGGRPSSTSPRLAAWPQLTGWSLCCGPSSGPCWPSWRTFCRM</sequence>
<evidence type="ECO:0000313" key="7">
    <source>
        <dbReference type="Proteomes" id="UP000005226"/>
    </source>
</evidence>
<evidence type="ECO:0000313" key="6">
    <source>
        <dbReference type="Ensembl" id="ENSTRUP00000076100.1"/>
    </source>
</evidence>
<dbReference type="PRINTS" id="PR00706">
    <property type="entry name" value="PYROGLUPTASE"/>
</dbReference>
<dbReference type="InterPro" id="IPR016125">
    <property type="entry name" value="Peptidase_C15-like"/>
</dbReference>
<dbReference type="GO" id="GO:0016920">
    <property type="term" value="F:pyroglutamyl-peptidase activity"/>
    <property type="evidence" value="ECO:0007669"/>
    <property type="project" value="InterPro"/>
</dbReference>
<accession>A0A674NSX7</accession>
<keyword evidence="2" id="KW-0963">Cytoplasm</keyword>
<dbReference type="GeneTree" id="ENSGT00390000015368"/>
<gene>
    <name evidence="6" type="primary">pgpep1l</name>
</gene>
<dbReference type="GO" id="GO:0006508">
    <property type="term" value="P:proteolysis"/>
    <property type="evidence" value="ECO:0007669"/>
    <property type="project" value="UniProtKB-KW"/>
</dbReference>
<reference evidence="6 7" key="1">
    <citation type="journal article" date="2011" name="Genome Biol. Evol.">
        <title>Integration of the genetic map and genome assembly of fugu facilitates insights into distinct features of genome evolution in teleosts and mammals.</title>
        <authorList>
            <person name="Kai W."/>
            <person name="Kikuchi K."/>
            <person name="Tohari S."/>
            <person name="Chew A.K."/>
            <person name="Tay A."/>
            <person name="Fujiwara A."/>
            <person name="Hosoya S."/>
            <person name="Suetake H."/>
            <person name="Naruse K."/>
            <person name="Brenner S."/>
            <person name="Suzuki Y."/>
            <person name="Venkatesh B."/>
        </authorList>
    </citation>
    <scope>NUCLEOTIDE SEQUENCE [LARGE SCALE GENOMIC DNA]</scope>
</reference>
<evidence type="ECO:0000256" key="4">
    <source>
        <dbReference type="ARBA" id="ARBA00022801"/>
    </source>
</evidence>
<dbReference type="InterPro" id="IPR036440">
    <property type="entry name" value="Peptidase_C15-like_sf"/>
</dbReference>
<name>A0A674NSX7_TAKRU</name>
<dbReference type="InterPro" id="IPR000816">
    <property type="entry name" value="Peptidase_C15"/>
</dbReference>
<reference evidence="6" key="2">
    <citation type="submission" date="2025-08" db="UniProtKB">
        <authorList>
            <consortium name="Ensembl"/>
        </authorList>
    </citation>
    <scope>IDENTIFICATION</scope>
</reference>
<dbReference type="Pfam" id="PF01470">
    <property type="entry name" value="Peptidase_C15"/>
    <property type="match status" value="1"/>
</dbReference>